<reference evidence="2" key="1">
    <citation type="journal article" date="2021" name="Sci. Rep.">
        <title>Diploid genomic architecture of Nitzschia inconspicua, an elite biomass production diatom.</title>
        <authorList>
            <person name="Oliver A."/>
            <person name="Podell S."/>
            <person name="Pinowska A."/>
            <person name="Traller J.C."/>
            <person name="Smith S.R."/>
            <person name="McClure R."/>
            <person name="Beliaev A."/>
            <person name="Bohutskyi P."/>
            <person name="Hill E.A."/>
            <person name="Rabines A."/>
            <person name="Zheng H."/>
            <person name="Allen L.Z."/>
            <person name="Kuo A."/>
            <person name="Grigoriev I.V."/>
            <person name="Allen A.E."/>
            <person name="Hazlebeck D."/>
            <person name="Allen E.E."/>
        </authorList>
    </citation>
    <scope>NUCLEOTIDE SEQUENCE</scope>
    <source>
        <strain evidence="2">Hildebrandi</strain>
    </source>
</reference>
<feature type="compositionally biased region" description="Acidic residues" evidence="1">
    <location>
        <begin position="301"/>
        <end position="319"/>
    </location>
</feature>
<evidence type="ECO:0000256" key="1">
    <source>
        <dbReference type="SAM" id="MobiDB-lite"/>
    </source>
</evidence>
<dbReference type="Proteomes" id="UP000693970">
    <property type="component" value="Unassembled WGS sequence"/>
</dbReference>
<accession>A0A9K3LQV5</accession>
<feature type="compositionally biased region" description="Acidic residues" evidence="1">
    <location>
        <begin position="413"/>
        <end position="427"/>
    </location>
</feature>
<feature type="compositionally biased region" description="Low complexity" evidence="1">
    <location>
        <begin position="92"/>
        <end position="103"/>
    </location>
</feature>
<feature type="compositionally biased region" description="Basic and acidic residues" evidence="1">
    <location>
        <begin position="379"/>
        <end position="394"/>
    </location>
</feature>
<feature type="region of interest" description="Disordered" evidence="1">
    <location>
        <begin position="1"/>
        <end position="127"/>
    </location>
</feature>
<sequence>MTSSSKSEPVRKKTKLHDDDSDEQHQQQQQQQQEFTEPNETDALWKFYENFLNSADGDNDDDNNNMTGGGGGGGGADIDELQELVDHGEKILQQQQQQQQQLQSHLDPSTEDSDPAADSDSDSSEQQLTTELKQGFEAYTSKWKSREDLLPVLMSVAYCNLAEASISEYLMMKTQQQQQQQQQQQSAAASASRRVLLQENGELTIKTAQRLVTKSIEWCPYNANSWSMGGNFGRMSRTLSLPNVALWMERAAITATVVRQRALELLDDHHDDEEEEEETVDDECKHWIELLLLNQMVGAEFEGDEEESDDEQEEEEEETKNETFQNEYDDDEQGKDDDDDDNVAQSECFENEFSEKGRQDNDGNGDGSGRKRKQGANPKKNESFENEFEDKGDPNEDDGAKDDSFENEFNEKDTEEDSNGGEEEVDSPMDLSASAVESTARFMCAMLYSMEGRHDKALGHLKHFRLTHRLHPNVWKPSSTTKDEPSPTAPPLIFQPSGGILPVPLYDAMKAAFAPNATYWFESDYANRGYFSYFMDYNKSKPPQNLLEDVIVHHLLPRAQQCLKSMKEHGLLSEEESTEIQGFEWWAHTRPIQANLGHSLHFDTDEAMLDQEGKVTHPILSSVLYLTGRPDDQVSSPAGATIILDQTPDSKTCAEKCWQGIPRDNSFLLFPGDRLHGVLPCPGKEDDSTKRSKSASRKAMTDCWKAPSFPTDSTPHRLTFMVGFWTRNVPATMKNRRLYGPCGPLPPATEEHTWVQEIVKGYANGNINEVPAAADSMVATPLPCVSPAWEVLESNSNDKVDEPPQLQIPHGIDHRFFVNGAPECFRQSLFEDREADC</sequence>
<feature type="compositionally biased region" description="Basic and acidic residues" evidence="1">
    <location>
        <begin position="401"/>
        <end position="412"/>
    </location>
</feature>
<dbReference type="OrthoDB" id="46846at2759"/>
<keyword evidence="3" id="KW-1185">Reference proteome</keyword>
<protein>
    <submittedName>
        <fullName evidence="2">Uncharacterized protein</fullName>
    </submittedName>
</protein>
<feature type="region of interest" description="Disordered" evidence="1">
    <location>
        <begin position="301"/>
        <end position="432"/>
    </location>
</feature>
<dbReference type="AlphaFoldDB" id="A0A9K3LQV5"/>
<evidence type="ECO:0000313" key="2">
    <source>
        <dbReference type="EMBL" id="KAG7366592.1"/>
    </source>
</evidence>
<dbReference type="EMBL" id="JAGRRH010000007">
    <property type="protein sequence ID" value="KAG7366592.1"/>
    <property type="molecule type" value="Genomic_DNA"/>
</dbReference>
<feature type="compositionally biased region" description="Gly residues" evidence="1">
    <location>
        <begin position="67"/>
        <end position="76"/>
    </location>
</feature>
<gene>
    <name evidence="2" type="ORF">IV203_029262</name>
</gene>
<proteinExistence type="predicted"/>
<reference evidence="2" key="2">
    <citation type="submission" date="2021-04" db="EMBL/GenBank/DDBJ databases">
        <authorList>
            <person name="Podell S."/>
        </authorList>
    </citation>
    <scope>NUCLEOTIDE SEQUENCE</scope>
    <source>
        <strain evidence="2">Hildebrandi</strain>
    </source>
</reference>
<feature type="compositionally biased region" description="Acidic residues" evidence="1">
    <location>
        <begin position="327"/>
        <end position="342"/>
    </location>
</feature>
<feature type="compositionally biased region" description="Acidic residues" evidence="1">
    <location>
        <begin position="109"/>
        <end position="123"/>
    </location>
</feature>
<evidence type="ECO:0000313" key="3">
    <source>
        <dbReference type="Proteomes" id="UP000693970"/>
    </source>
</evidence>
<comment type="caution">
    <text evidence="2">The sequence shown here is derived from an EMBL/GenBank/DDBJ whole genome shotgun (WGS) entry which is preliminary data.</text>
</comment>
<name>A0A9K3LQV5_9STRA</name>
<organism evidence="2 3">
    <name type="scientific">Nitzschia inconspicua</name>
    <dbReference type="NCBI Taxonomy" id="303405"/>
    <lineage>
        <taxon>Eukaryota</taxon>
        <taxon>Sar</taxon>
        <taxon>Stramenopiles</taxon>
        <taxon>Ochrophyta</taxon>
        <taxon>Bacillariophyta</taxon>
        <taxon>Bacillariophyceae</taxon>
        <taxon>Bacillariophycidae</taxon>
        <taxon>Bacillariales</taxon>
        <taxon>Bacillariaceae</taxon>
        <taxon>Nitzschia</taxon>
    </lineage>
</organism>